<protein>
    <submittedName>
        <fullName evidence="1">Uncharacterized protein</fullName>
    </submittedName>
</protein>
<reference evidence="1 2" key="1">
    <citation type="journal article" date="2016" name="Mol. Biol. Evol.">
        <title>Comparative Genomics of Early-Diverging Mushroom-Forming Fungi Provides Insights into the Origins of Lignocellulose Decay Capabilities.</title>
        <authorList>
            <person name="Nagy L.G."/>
            <person name="Riley R."/>
            <person name="Tritt A."/>
            <person name="Adam C."/>
            <person name="Daum C."/>
            <person name="Floudas D."/>
            <person name="Sun H."/>
            <person name="Yadav J.S."/>
            <person name="Pangilinan J."/>
            <person name="Larsson K.H."/>
            <person name="Matsuura K."/>
            <person name="Barry K."/>
            <person name="Labutti K."/>
            <person name="Kuo R."/>
            <person name="Ohm R.A."/>
            <person name="Bhattacharya S.S."/>
            <person name="Shirouzu T."/>
            <person name="Yoshinaga Y."/>
            <person name="Martin F.M."/>
            <person name="Grigoriev I.V."/>
            <person name="Hibbett D.S."/>
        </authorList>
    </citation>
    <scope>NUCLEOTIDE SEQUENCE [LARGE SCALE GENOMIC DNA]</scope>
    <source>
        <strain evidence="1 2">HHB10207 ss-3</strain>
    </source>
</reference>
<sequence>MVEARITGPSKLSRVCRNCRETANRLKLTLVRLPACSLSLFIVAIPRPSASAVKTTRPRSDQIRNRISFYCARLAEDRPA</sequence>
<evidence type="ECO:0000313" key="2">
    <source>
        <dbReference type="Proteomes" id="UP000076798"/>
    </source>
</evidence>
<name>A0A166D6Z1_9AGAM</name>
<dbReference type="EMBL" id="KV428068">
    <property type="protein sequence ID" value="KZT38201.1"/>
    <property type="molecule type" value="Genomic_DNA"/>
</dbReference>
<organism evidence="1 2">
    <name type="scientific">Sistotremastrum suecicum HHB10207 ss-3</name>
    <dbReference type="NCBI Taxonomy" id="1314776"/>
    <lineage>
        <taxon>Eukaryota</taxon>
        <taxon>Fungi</taxon>
        <taxon>Dikarya</taxon>
        <taxon>Basidiomycota</taxon>
        <taxon>Agaricomycotina</taxon>
        <taxon>Agaricomycetes</taxon>
        <taxon>Sistotremastrales</taxon>
        <taxon>Sistotremastraceae</taxon>
        <taxon>Sistotremastrum</taxon>
    </lineage>
</organism>
<accession>A0A166D6Z1</accession>
<gene>
    <name evidence="1" type="ORF">SISSUDRAFT_1047436</name>
</gene>
<evidence type="ECO:0000313" key="1">
    <source>
        <dbReference type="EMBL" id="KZT38201.1"/>
    </source>
</evidence>
<proteinExistence type="predicted"/>
<dbReference type="AlphaFoldDB" id="A0A166D6Z1"/>
<dbReference type="Proteomes" id="UP000076798">
    <property type="component" value="Unassembled WGS sequence"/>
</dbReference>
<keyword evidence="2" id="KW-1185">Reference proteome</keyword>